<dbReference type="InterPro" id="IPR011333">
    <property type="entry name" value="SKP1/BTB/POZ_sf"/>
</dbReference>
<dbReference type="PANTHER" id="PTHR24410:SF47">
    <property type="entry name" value="BTB DOMAIN-CONTAINING PROTEIN"/>
    <property type="match status" value="1"/>
</dbReference>
<dbReference type="Gene3D" id="3.30.710.10">
    <property type="entry name" value="Potassium Channel Kv1.1, Chain A"/>
    <property type="match status" value="1"/>
</dbReference>
<name>A0A8D8MU83_CULPI</name>
<dbReference type="AlphaFoldDB" id="A0A8D8MU83"/>
<dbReference type="EMBL" id="HBUE01330111">
    <property type="protein sequence ID" value="CAG6592784.1"/>
    <property type="molecule type" value="Transcribed_RNA"/>
</dbReference>
<feature type="domain" description="BTB" evidence="1">
    <location>
        <begin position="35"/>
        <end position="102"/>
    </location>
</feature>
<reference evidence="2" key="1">
    <citation type="submission" date="2021-05" db="EMBL/GenBank/DDBJ databases">
        <authorList>
            <person name="Alioto T."/>
            <person name="Alioto T."/>
            <person name="Gomez Garrido J."/>
        </authorList>
    </citation>
    <scope>NUCLEOTIDE SEQUENCE</scope>
</reference>
<proteinExistence type="predicted"/>
<dbReference type="PROSITE" id="PS50097">
    <property type="entry name" value="BTB"/>
    <property type="match status" value="1"/>
</dbReference>
<organism evidence="2">
    <name type="scientific">Culex pipiens</name>
    <name type="common">House mosquito</name>
    <dbReference type="NCBI Taxonomy" id="7175"/>
    <lineage>
        <taxon>Eukaryota</taxon>
        <taxon>Metazoa</taxon>
        <taxon>Ecdysozoa</taxon>
        <taxon>Arthropoda</taxon>
        <taxon>Hexapoda</taxon>
        <taxon>Insecta</taxon>
        <taxon>Pterygota</taxon>
        <taxon>Neoptera</taxon>
        <taxon>Endopterygota</taxon>
        <taxon>Diptera</taxon>
        <taxon>Nematocera</taxon>
        <taxon>Culicoidea</taxon>
        <taxon>Culicidae</taxon>
        <taxon>Culicinae</taxon>
        <taxon>Culicini</taxon>
        <taxon>Culex</taxon>
        <taxon>Culex</taxon>
    </lineage>
</organism>
<dbReference type="SUPFAM" id="SSF54695">
    <property type="entry name" value="POZ domain"/>
    <property type="match status" value="1"/>
</dbReference>
<protein>
    <submittedName>
        <fullName evidence="2">BTB/POZ domain-containing protein 6</fullName>
    </submittedName>
</protein>
<dbReference type="EMBL" id="HBUE01223441">
    <property type="protein sequence ID" value="CAG6540713.1"/>
    <property type="molecule type" value="Transcribed_RNA"/>
</dbReference>
<accession>A0A8D8MU83</accession>
<dbReference type="SMART" id="SM00225">
    <property type="entry name" value="BTB"/>
    <property type="match status" value="1"/>
</dbReference>
<dbReference type="Pfam" id="PF00651">
    <property type="entry name" value="BTB"/>
    <property type="match status" value="1"/>
</dbReference>
<dbReference type="PANTHER" id="PTHR24410">
    <property type="entry name" value="HL07962P-RELATED"/>
    <property type="match status" value="1"/>
</dbReference>
<evidence type="ECO:0000313" key="2">
    <source>
        <dbReference type="EMBL" id="CAG6540713.1"/>
    </source>
</evidence>
<evidence type="ECO:0000259" key="1">
    <source>
        <dbReference type="PROSITE" id="PS50097"/>
    </source>
</evidence>
<dbReference type="InterPro" id="IPR000210">
    <property type="entry name" value="BTB/POZ_dom"/>
</dbReference>
<sequence>MSNKVEITGGDKMDEEIMADFSQRFNEMRLRSHLVDCTFKVNGGDKLYNCHKLILAAASPVFEAMFYGALAEKQTVKIADIRPCVFERMLDFIYVGTVDFDAIANIEDTLELYYCAQKYMIDSLHKQCVNYFGNNIKPNNVLKILDIAYSMNLEDIIFSCLCVLKHFLSSGMSLSNIILESSHHLSKSCVDLILEDNYEVKDNIICMIRAWCITECEQNRLEMCTDSLKTVLQDIELPDKLKDTIVDCSFTSFQPITTGDKYSWTPIQRIHYKAVRPLIIGDEMSFEASLTCNRFIVLKSLSANTRLTPQLLSLDLQRRDTYTENVTVEICSKFNNKVETIYQEQHLICDVPFNTSMEVKLEHQIVLFPDIAYLVRIKWGPESLGYEYPRSILSSYGKSKNFRVNFSENIYLETDGSILNGIVCDLYK</sequence>
<dbReference type="InterPro" id="IPR051481">
    <property type="entry name" value="BTB-POZ/Galectin-3-binding"/>
</dbReference>
<dbReference type="EMBL" id="HBUE01110303">
    <property type="protein sequence ID" value="CAG6488544.1"/>
    <property type="molecule type" value="Transcribed_RNA"/>
</dbReference>